<keyword evidence="2" id="KW-0812">Transmembrane</keyword>
<reference evidence="3 4" key="1">
    <citation type="journal article" date="2019" name="Nat. Ecol. Evol.">
        <title>Megaphylogeny resolves global patterns of mushroom evolution.</title>
        <authorList>
            <person name="Varga T."/>
            <person name="Krizsan K."/>
            <person name="Foldi C."/>
            <person name="Dima B."/>
            <person name="Sanchez-Garcia M."/>
            <person name="Sanchez-Ramirez S."/>
            <person name="Szollosi G.J."/>
            <person name="Szarkandi J.G."/>
            <person name="Papp V."/>
            <person name="Albert L."/>
            <person name="Andreopoulos W."/>
            <person name="Angelini C."/>
            <person name="Antonin V."/>
            <person name="Barry K.W."/>
            <person name="Bougher N.L."/>
            <person name="Buchanan P."/>
            <person name="Buyck B."/>
            <person name="Bense V."/>
            <person name="Catcheside P."/>
            <person name="Chovatia M."/>
            <person name="Cooper J."/>
            <person name="Damon W."/>
            <person name="Desjardin D."/>
            <person name="Finy P."/>
            <person name="Geml J."/>
            <person name="Haridas S."/>
            <person name="Hughes K."/>
            <person name="Justo A."/>
            <person name="Karasinski D."/>
            <person name="Kautmanova I."/>
            <person name="Kiss B."/>
            <person name="Kocsube S."/>
            <person name="Kotiranta H."/>
            <person name="LaButti K.M."/>
            <person name="Lechner B.E."/>
            <person name="Liimatainen K."/>
            <person name="Lipzen A."/>
            <person name="Lukacs Z."/>
            <person name="Mihaltcheva S."/>
            <person name="Morgado L.N."/>
            <person name="Niskanen T."/>
            <person name="Noordeloos M.E."/>
            <person name="Ohm R.A."/>
            <person name="Ortiz-Santana B."/>
            <person name="Ovrebo C."/>
            <person name="Racz N."/>
            <person name="Riley R."/>
            <person name="Savchenko A."/>
            <person name="Shiryaev A."/>
            <person name="Soop K."/>
            <person name="Spirin V."/>
            <person name="Szebenyi C."/>
            <person name="Tomsovsky M."/>
            <person name="Tulloss R.E."/>
            <person name="Uehling J."/>
            <person name="Grigoriev I.V."/>
            <person name="Vagvolgyi C."/>
            <person name="Papp T."/>
            <person name="Martin F.M."/>
            <person name="Miettinen O."/>
            <person name="Hibbett D.S."/>
            <person name="Nagy L.G."/>
        </authorList>
    </citation>
    <scope>NUCLEOTIDE SEQUENCE [LARGE SCALE GENOMIC DNA]</scope>
    <source>
        <strain evidence="3 4">CBS 962.96</strain>
    </source>
</reference>
<feature type="transmembrane region" description="Helical" evidence="2">
    <location>
        <begin position="159"/>
        <end position="181"/>
    </location>
</feature>
<proteinExistence type="predicted"/>
<keyword evidence="2" id="KW-0472">Membrane</keyword>
<dbReference type="EMBL" id="ML179205">
    <property type="protein sequence ID" value="THU95200.1"/>
    <property type="molecule type" value="Genomic_DNA"/>
</dbReference>
<evidence type="ECO:0000256" key="1">
    <source>
        <dbReference type="SAM" id="MobiDB-lite"/>
    </source>
</evidence>
<feature type="region of interest" description="Disordered" evidence="1">
    <location>
        <begin position="274"/>
        <end position="365"/>
    </location>
</feature>
<keyword evidence="4" id="KW-1185">Reference proteome</keyword>
<feature type="compositionally biased region" description="Basic residues" evidence="1">
    <location>
        <begin position="241"/>
        <end position="251"/>
    </location>
</feature>
<dbReference type="Proteomes" id="UP000297245">
    <property type="component" value="Unassembled WGS sequence"/>
</dbReference>
<accession>A0A4S8M007</accession>
<evidence type="ECO:0000256" key="2">
    <source>
        <dbReference type="SAM" id="Phobius"/>
    </source>
</evidence>
<name>A0A4S8M007_DENBC</name>
<feature type="region of interest" description="Disordered" evidence="1">
    <location>
        <begin position="234"/>
        <end position="259"/>
    </location>
</feature>
<evidence type="ECO:0000313" key="4">
    <source>
        <dbReference type="Proteomes" id="UP000297245"/>
    </source>
</evidence>
<dbReference type="AlphaFoldDB" id="A0A4S8M007"/>
<organism evidence="3 4">
    <name type="scientific">Dendrothele bispora (strain CBS 962.96)</name>
    <dbReference type="NCBI Taxonomy" id="1314807"/>
    <lineage>
        <taxon>Eukaryota</taxon>
        <taxon>Fungi</taxon>
        <taxon>Dikarya</taxon>
        <taxon>Basidiomycota</taxon>
        <taxon>Agaricomycotina</taxon>
        <taxon>Agaricomycetes</taxon>
        <taxon>Agaricomycetidae</taxon>
        <taxon>Agaricales</taxon>
        <taxon>Agaricales incertae sedis</taxon>
        <taxon>Dendrothele</taxon>
    </lineage>
</organism>
<feature type="compositionally biased region" description="Acidic residues" evidence="1">
    <location>
        <begin position="312"/>
        <end position="323"/>
    </location>
</feature>
<protein>
    <submittedName>
        <fullName evidence="3">Uncharacterized protein</fullName>
    </submittedName>
</protein>
<sequence>MYHCCDPSIDLGHELLFKVTFLWNGFKMLLLIAPTQALLFELSISAPAATVGQSVTGTWALSKVFSSNFKPFDILLDGVSEVQTITAISSFHTQDSFSFSVTTTGTFRVVAALPGGLTFGKSQLFTVMPSQPPPPTFTTTTSPTAPGGNQKASVGHLNVILGIIIGILVFVVIVISLLLYLHKRKDRRKKGARQSARSPEDYSDFFKQNDSLLNPYSEAHSKWDVVDDVSLGPSDSISQAHVRRKKKKKKSPFVPPPTVFSALSEETEETVVAENSTGENSLAAKTGATSTQVESTLSGVGYGVGGKKSDMDGDEGDGSDADSSDQGLFSTANGSRRRRKKNPDIPIITITATTPTPPSTVVTAS</sequence>
<keyword evidence="2" id="KW-1133">Transmembrane helix</keyword>
<feature type="compositionally biased region" description="Polar residues" evidence="1">
    <location>
        <begin position="287"/>
        <end position="297"/>
    </location>
</feature>
<evidence type="ECO:0000313" key="3">
    <source>
        <dbReference type="EMBL" id="THU95200.1"/>
    </source>
</evidence>
<gene>
    <name evidence="3" type="ORF">K435DRAFT_839587</name>
</gene>
<feature type="compositionally biased region" description="Low complexity" evidence="1">
    <location>
        <begin position="345"/>
        <end position="365"/>
    </location>
</feature>